<feature type="region of interest" description="Disordered" evidence="1">
    <location>
        <begin position="192"/>
        <end position="236"/>
    </location>
</feature>
<evidence type="ECO:0000313" key="5">
    <source>
        <dbReference type="Proteomes" id="UP000722125"/>
    </source>
</evidence>
<sequence>MNRTRPTVLAALLAALAAPLLAAPAHAAADVTVRNEQGEAQADVTYSTPVTVSGRGFQSIPGGFGGIYVLFGWVGEGWRPSQGGTVGAGDYLYVPDTEGKDNAGYQRFVAFPGSDTEDAANGGTVAADGTWSTTMTVPGPTFQAADRDGGLRTVDCREVTCGIITIGAHGVTNARNETFTPIAFTDLVDEPAAAPTSAPTSPAPAEPTAAAQGGAEPTSGAAVPTAAPTAAPDDGPVATERELVADTTGAVPGHVLAFTGRGFTQGEQVVVLLDDGIAAVGPLTVGTGGAFAGLLQLPADLETGTHTLVATSATSGTPVEITFAVRPADAAGATVDDGAASNAPDWWPGWPAFAFGVAAFLLLVAAVVWRVRGARRLRPPRPASSPATEVPGA</sequence>
<protein>
    <recommendedName>
        <fullName evidence="6">Htaa domain-containing protein</fullName>
    </recommendedName>
</protein>
<dbReference type="Proteomes" id="UP000722125">
    <property type="component" value="Unassembled WGS sequence"/>
</dbReference>
<gene>
    <name evidence="4" type="ORF">KIN34_00245</name>
</gene>
<evidence type="ECO:0000313" key="4">
    <source>
        <dbReference type="EMBL" id="MBT0992720.1"/>
    </source>
</evidence>
<proteinExistence type="predicted"/>
<feature type="signal peptide" evidence="3">
    <location>
        <begin position="1"/>
        <end position="27"/>
    </location>
</feature>
<name>A0ABS5TUB9_9CELL</name>
<keyword evidence="2" id="KW-0812">Transmembrane</keyword>
<feature type="transmembrane region" description="Helical" evidence="2">
    <location>
        <begin position="350"/>
        <end position="371"/>
    </location>
</feature>
<keyword evidence="2" id="KW-1133">Transmembrane helix</keyword>
<reference evidence="4 5" key="1">
    <citation type="submission" date="2021-05" db="EMBL/GenBank/DDBJ databases">
        <title>Description of Cellulomonas sp. DKR-3 sp. nov.</title>
        <authorList>
            <person name="Dahal R.H."/>
            <person name="Chaudhary D.K."/>
        </authorList>
    </citation>
    <scope>NUCLEOTIDE SEQUENCE [LARGE SCALE GENOMIC DNA]</scope>
    <source>
        <strain evidence="4 5">DKR-3</strain>
    </source>
</reference>
<dbReference type="RefSeq" id="WP_214345731.1">
    <property type="nucleotide sequence ID" value="NZ_JAHBOH010000001.1"/>
</dbReference>
<evidence type="ECO:0000256" key="2">
    <source>
        <dbReference type="SAM" id="Phobius"/>
    </source>
</evidence>
<keyword evidence="5" id="KW-1185">Reference proteome</keyword>
<keyword evidence="3" id="KW-0732">Signal</keyword>
<comment type="caution">
    <text evidence="4">The sequence shown here is derived from an EMBL/GenBank/DDBJ whole genome shotgun (WGS) entry which is preliminary data.</text>
</comment>
<organism evidence="4 5">
    <name type="scientific">Cellulomonas fulva</name>
    <dbReference type="NCBI Taxonomy" id="2835530"/>
    <lineage>
        <taxon>Bacteria</taxon>
        <taxon>Bacillati</taxon>
        <taxon>Actinomycetota</taxon>
        <taxon>Actinomycetes</taxon>
        <taxon>Micrococcales</taxon>
        <taxon>Cellulomonadaceae</taxon>
        <taxon>Cellulomonas</taxon>
    </lineage>
</organism>
<evidence type="ECO:0008006" key="6">
    <source>
        <dbReference type="Google" id="ProtNLM"/>
    </source>
</evidence>
<evidence type="ECO:0000256" key="1">
    <source>
        <dbReference type="SAM" id="MobiDB-lite"/>
    </source>
</evidence>
<feature type="compositionally biased region" description="Low complexity" evidence="1">
    <location>
        <begin position="206"/>
        <end position="236"/>
    </location>
</feature>
<evidence type="ECO:0000256" key="3">
    <source>
        <dbReference type="SAM" id="SignalP"/>
    </source>
</evidence>
<keyword evidence="2" id="KW-0472">Membrane</keyword>
<dbReference type="Gene3D" id="2.60.40.230">
    <property type="entry name" value="Neocarzinostatin-like"/>
    <property type="match status" value="1"/>
</dbReference>
<accession>A0ABS5TUB9</accession>
<dbReference type="EMBL" id="JAHBOH010000001">
    <property type="protein sequence ID" value="MBT0992720.1"/>
    <property type="molecule type" value="Genomic_DNA"/>
</dbReference>
<feature type="chain" id="PRO_5046347213" description="Htaa domain-containing protein" evidence="3">
    <location>
        <begin position="28"/>
        <end position="393"/>
    </location>
</feature>